<dbReference type="InterPro" id="IPR043137">
    <property type="entry name" value="GGT_ssub_C"/>
</dbReference>
<name>A0ABD2AVZ9_VESSQ</name>
<sequence>MFIKTHIDQSIMEDFPVGKDKVVRLVIGAAGGTKITTAIAASMILNLWGGYNIKEAIDAYRIHHQLLPMIAQTEKGFCPDIIQYLRKVKHNVTTFTGIGSAITAVANDANGITANSDYRRQGSVAGF</sequence>
<dbReference type="Gene3D" id="3.60.20.40">
    <property type="match status" value="1"/>
</dbReference>
<feature type="binding site" evidence="1">
    <location>
        <position position="32"/>
    </location>
    <ligand>
        <name>L-glutamate</name>
        <dbReference type="ChEBI" id="CHEBI:29985"/>
    </ligand>
</feature>
<comment type="caution">
    <text evidence="2">The sequence shown here is derived from an EMBL/GenBank/DDBJ whole genome shotgun (WGS) entry which is preliminary data.</text>
</comment>
<dbReference type="AlphaFoldDB" id="A0ABD2AVZ9"/>
<dbReference type="Pfam" id="PF01019">
    <property type="entry name" value="G_glu_transpept"/>
    <property type="match status" value="1"/>
</dbReference>
<dbReference type="PANTHER" id="PTHR11686:SF9">
    <property type="entry name" value="RE13973P"/>
    <property type="match status" value="1"/>
</dbReference>
<dbReference type="EMBL" id="JAUDFV010000139">
    <property type="protein sequence ID" value="KAL2723860.1"/>
    <property type="molecule type" value="Genomic_DNA"/>
</dbReference>
<organism evidence="2 3">
    <name type="scientific">Vespula squamosa</name>
    <name type="common">Southern yellow jacket</name>
    <name type="synonym">Wasp</name>
    <dbReference type="NCBI Taxonomy" id="30214"/>
    <lineage>
        <taxon>Eukaryota</taxon>
        <taxon>Metazoa</taxon>
        <taxon>Ecdysozoa</taxon>
        <taxon>Arthropoda</taxon>
        <taxon>Hexapoda</taxon>
        <taxon>Insecta</taxon>
        <taxon>Pterygota</taxon>
        <taxon>Neoptera</taxon>
        <taxon>Endopterygota</taxon>
        <taxon>Hymenoptera</taxon>
        <taxon>Apocrita</taxon>
        <taxon>Aculeata</taxon>
        <taxon>Vespoidea</taxon>
        <taxon>Vespidae</taxon>
        <taxon>Vespinae</taxon>
        <taxon>Vespula</taxon>
    </lineage>
</organism>
<accession>A0ABD2AVZ9</accession>
<dbReference type="Proteomes" id="UP001607302">
    <property type="component" value="Unassembled WGS sequence"/>
</dbReference>
<keyword evidence="3" id="KW-1185">Reference proteome</keyword>
<evidence type="ECO:0000313" key="3">
    <source>
        <dbReference type="Proteomes" id="UP001607302"/>
    </source>
</evidence>
<dbReference type="InterPro" id="IPR000101">
    <property type="entry name" value="GGT_peptidase"/>
</dbReference>
<dbReference type="InterPro" id="IPR029055">
    <property type="entry name" value="Ntn_hydrolases_N"/>
</dbReference>
<evidence type="ECO:0000256" key="1">
    <source>
        <dbReference type="PIRSR" id="PIRSR600101-2"/>
    </source>
</evidence>
<reference evidence="2 3" key="1">
    <citation type="journal article" date="2024" name="Ann. Entomol. Soc. Am.">
        <title>Genomic analyses of the southern and eastern yellowjacket wasps (Hymenoptera: Vespidae) reveal evolutionary signatures of social life.</title>
        <authorList>
            <person name="Catto M.A."/>
            <person name="Caine P.B."/>
            <person name="Orr S.E."/>
            <person name="Hunt B.G."/>
            <person name="Goodisman M.A.D."/>
        </authorList>
    </citation>
    <scope>NUCLEOTIDE SEQUENCE [LARGE SCALE GENOMIC DNA]</scope>
    <source>
        <strain evidence="2">233</strain>
        <tissue evidence="2">Head and thorax</tissue>
    </source>
</reference>
<proteinExistence type="predicted"/>
<evidence type="ECO:0000313" key="2">
    <source>
        <dbReference type="EMBL" id="KAL2723860.1"/>
    </source>
</evidence>
<dbReference type="PANTHER" id="PTHR11686">
    <property type="entry name" value="GAMMA GLUTAMYL TRANSPEPTIDASE"/>
    <property type="match status" value="1"/>
</dbReference>
<dbReference type="SUPFAM" id="SSF56235">
    <property type="entry name" value="N-terminal nucleophile aminohydrolases (Ntn hydrolases)"/>
    <property type="match status" value="1"/>
</dbReference>
<protein>
    <submittedName>
        <fullName evidence="2">Glutathione hydrolase 1 proenzyme-like isoform X3</fullName>
    </submittedName>
</protein>
<gene>
    <name evidence="2" type="ORF">V1478_008373</name>
</gene>